<organism evidence="1 2">
    <name type="scientific">Avena sativa</name>
    <name type="common">Oat</name>
    <dbReference type="NCBI Taxonomy" id="4498"/>
    <lineage>
        <taxon>Eukaryota</taxon>
        <taxon>Viridiplantae</taxon>
        <taxon>Streptophyta</taxon>
        <taxon>Embryophyta</taxon>
        <taxon>Tracheophyta</taxon>
        <taxon>Spermatophyta</taxon>
        <taxon>Magnoliopsida</taxon>
        <taxon>Liliopsida</taxon>
        <taxon>Poales</taxon>
        <taxon>Poaceae</taxon>
        <taxon>BOP clade</taxon>
        <taxon>Pooideae</taxon>
        <taxon>Poodae</taxon>
        <taxon>Poeae</taxon>
        <taxon>Poeae Chloroplast Group 1 (Aveneae type)</taxon>
        <taxon>Aveninae</taxon>
        <taxon>Avena</taxon>
    </lineage>
</organism>
<protein>
    <submittedName>
        <fullName evidence="1">Uncharacterized protein</fullName>
    </submittedName>
</protein>
<accession>A0ACD5XYH2</accession>
<name>A0ACD5XYH2_AVESA</name>
<reference evidence="1" key="1">
    <citation type="submission" date="2021-05" db="EMBL/GenBank/DDBJ databases">
        <authorList>
            <person name="Scholz U."/>
            <person name="Mascher M."/>
            <person name="Fiebig A."/>
        </authorList>
    </citation>
    <scope>NUCLEOTIDE SEQUENCE [LARGE SCALE GENOMIC DNA]</scope>
</reference>
<keyword evidence="2" id="KW-1185">Reference proteome</keyword>
<evidence type="ECO:0000313" key="2">
    <source>
        <dbReference type="Proteomes" id="UP001732700"/>
    </source>
</evidence>
<reference evidence="1" key="2">
    <citation type="submission" date="2025-09" db="UniProtKB">
        <authorList>
            <consortium name="EnsemblPlants"/>
        </authorList>
    </citation>
    <scope>IDENTIFICATION</scope>
</reference>
<dbReference type="EnsemblPlants" id="AVESA.00010b.r2.5CG0873480.1">
    <property type="protein sequence ID" value="AVESA.00010b.r2.5CG0873480.1.CDS.1"/>
    <property type="gene ID" value="AVESA.00010b.r2.5CG0873480"/>
</dbReference>
<sequence>MAKGYSRRRNLETVITDLPDALIIEMLSRLPPKSLCCCKCISLDWYYLISLPDNFKKFPQTLAGFFFDTEDRGRCPRVARHFQNVHGGAPLIDPCFSFLPPEFNAVRLVDSCNGLLLCSSKTPSCHFVCNPATESWAMVPDPGIVDNPLCLAFDRDISSQLPYLSDCEK</sequence>
<dbReference type="Proteomes" id="UP001732700">
    <property type="component" value="Chromosome 5C"/>
</dbReference>
<proteinExistence type="predicted"/>
<evidence type="ECO:0000313" key="1">
    <source>
        <dbReference type="EnsemblPlants" id="AVESA.00010b.r2.5CG0873480.1.CDS.1"/>
    </source>
</evidence>